<dbReference type="EMBL" id="QNVT01000037">
    <property type="protein sequence ID" value="REC59477.1"/>
    <property type="molecule type" value="Genomic_DNA"/>
</dbReference>
<dbReference type="AlphaFoldDB" id="A0A3D9C0U0"/>
<organism evidence="1 2">
    <name type="scientific">Chryseobacterium pennae</name>
    <dbReference type="NCBI Taxonomy" id="2258962"/>
    <lineage>
        <taxon>Bacteria</taxon>
        <taxon>Pseudomonadati</taxon>
        <taxon>Bacteroidota</taxon>
        <taxon>Flavobacteriia</taxon>
        <taxon>Flavobacteriales</taxon>
        <taxon>Weeksellaceae</taxon>
        <taxon>Chryseobacterium group</taxon>
        <taxon>Chryseobacterium</taxon>
    </lineage>
</organism>
<evidence type="ECO:0000313" key="1">
    <source>
        <dbReference type="EMBL" id="REC59477.1"/>
    </source>
</evidence>
<reference evidence="2" key="1">
    <citation type="submission" date="2018-06" db="EMBL/GenBank/DDBJ databases">
        <authorList>
            <person name="Lum Nde A."/>
            <person name="Hugo C."/>
        </authorList>
    </citation>
    <scope>NUCLEOTIDE SEQUENCE [LARGE SCALE GENOMIC DNA]</scope>
    <source>
        <strain evidence="2">1_F178</strain>
    </source>
</reference>
<keyword evidence="2" id="KW-1185">Reference proteome</keyword>
<gene>
    <name evidence="1" type="ORF">DRF65_25690</name>
</gene>
<accession>A0A3D9C0U0</accession>
<proteinExistence type="predicted"/>
<comment type="caution">
    <text evidence="1">The sequence shown here is derived from an EMBL/GenBank/DDBJ whole genome shotgun (WGS) entry which is preliminary data.</text>
</comment>
<evidence type="ECO:0000313" key="2">
    <source>
        <dbReference type="Proteomes" id="UP000256686"/>
    </source>
</evidence>
<protein>
    <submittedName>
        <fullName evidence="1">Uncharacterized protein</fullName>
    </submittedName>
</protein>
<dbReference type="Proteomes" id="UP000256686">
    <property type="component" value="Unassembled WGS sequence"/>
</dbReference>
<name>A0A3D9C0U0_9FLAO</name>
<sequence length="239" mass="25519">MIISIFISFVGYSQVGVNTTNPQGSFHIDGGKDNAAVGAPTTIQQKNDFIITPSGQVGIGKYNPQKKLDIDADNASLRITNLPQSSNQNDFFLTINPVTGDVTATSYMYTVNVTLDGQAQSTINIPSDINIPSGLLVVKSDNSCGISMITNFIYSDSAFGYSFGIAGDKVSTSTISPIPASPTGQGSAVWSIKFPHTLDCSTGNSTQFDYTISRPTNTSFLIINNGNVTRSYVLTIFRL</sequence>